<keyword evidence="4" id="KW-1185">Reference proteome</keyword>
<dbReference type="InterPro" id="IPR052158">
    <property type="entry name" value="INH-QAR"/>
</dbReference>
<dbReference type="CDD" id="cd03139">
    <property type="entry name" value="GATase1_PfpI_2"/>
    <property type="match status" value="1"/>
</dbReference>
<feature type="region of interest" description="Disordered" evidence="1">
    <location>
        <begin position="193"/>
        <end position="214"/>
    </location>
</feature>
<dbReference type="InterPro" id="IPR002818">
    <property type="entry name" value="DJ-1/PfpI"/>
</dbReference>
<dbReference type="Proteomes" id="UP000316331">
    <property type="component" value="Unassembled WGS sequence"/>
</dbReference>
<protein>
    <submittedName>
        <fullName evidence="3">DJ-1/PfpI family protein</fullName>
    </submittedName>
</protein>
<dbReference type="PANTHER" id="PTHR43130">
    <property type="entry name" value="ARAC-FAMILY TRANSCRIPTIONAL REGULATOR"/>
    <property type="match status" value="1"/>
</dbReference>
<comment type="caution">
    <text evidence="3">The sequence shown here is derived from an EMBL/GenBank/DDBJ whole genome shotgun (WGS) entry which is preliminary data.</text>
</comment>
<dbReference type="Pfam" id="PF01965">
    <property type="entry name" value="DJ-1_PfpI"/>
    <property type="match status" value="1"/>
</dbReference>
<organism evidence="3 4">
    <name type="scientific">Nocardia bhagyanarayanae</name>
    <dbReference type="NCBI Taxonomy" id="1215925"/>
    <lineage>
        <taxon>Bacteria</taxon>
        <taxon>Bacillati</taxon>
        <taxon>Actinomycetota</taxon>
        <taxon>Actinomycetes</taxon>
        <taxon>Mycobacteriales</taxon>
        <taxon>Nocardiaceae</taxon>
        <taxon>Nocardia</taxon>
    </lineage>
</organism>
<evidence type="ECO:0000313" key="4">
    <source>
        <dbReference type="Proteomes" id="UP000316331"/>
    </source>
</evidence>
<feature type="domain" description="DJ-1/PfpI" evidence="2">
    <location>
        <begin position="6"/>
        <end position="176"/>
    </location>
</feature>
<dbReference type="Gene3D" id="3.40.50.880">
    <property type="match status" value="1"/>
</dbReference>
<accession>A0A543FF36</accession>
<dbReference type="SUPFAM" id="SSF52317">
    <property type="entry name" value="Class I glutamine amidotransferase-like"/>
    <property type="match status" value="1"/>
</dbReference>
<dbReference type="RefSeq" id="WP_246124110.1">
    <property type="nucleotide sequence ID" value="NZ_VFPG01000001.1"/>
</dbReference>
<dbReference type="PANTHER" id="PTHR43130:SF3">
    <property type="entry name" value="HTH-TYPE TRANSCRIPTIONAL REGULATOR RV1931C"/>
    <property type="match status" value="1"/>
</dbReference>
<dbReference type="EMBL" id="VFPG01000001">
    <property type="protein sequence ID" value="TQM32364.1"/>
    <property type="molecule type" value="Genomic_DNA"/>
</dbReference>
<sequence>MTERLKRIGILLFPGVEELDAIGPWEILSCWTEYFPGDGYEVFTFTDRGDSVECAKGMTIIPHHSLAAAPARDVLVYPGGRGTRPMMQDSDHLAWVRAQRATTPLIASVCTGALVLAAAGLLAGRPATTHWRSIDRLASVDPTIEVRPGDRYVDDGDIITAAGVSAGLDMSLRLVQRLAGTERARQVRRIVQYDPEPPAGTEWTSTAVGPGSLA</sequence>
<reference evidence="3 4" key="1">
    <citation type="submission" date="2019-06" db="EMBL/GenBank/DDBJ databases">
        <title>Sequencing the genomes of 1000 actinobacteria strains.</title>
        <authorList>
            <person name="Klenk H.-P."/>
        </authorList>
    </citation>
    <scope>NUCLEOTIDE SEQUENCE [LARGE SCALE GENOMIC DNA]</scope>
    <source>
        <strain evidence="3 4">DSM 103495</strain>
    </source>
</reference>
<evidence type="ECO:0000313" key="3">
    <source>
        <dbReference type="EMBL" id="TQM32364.1"/>
    </source>
</evidence>
<dbReference type="InterPro" id="IPR029062">
    <property type="entry name" value="Class_I_gatase-like"/>
</dbReference>
<name>A0A543FF36_9NOCA</name>
<dbReference type="AlphaFoldDB" id="A0A543FF36"/>
<proteinExistence type="predicted"/>
<evidence type="ECO:0000256" key="1">
    <source>
        <dbReference type="SAM" id="MobiDB-lite"/>
    </source>
</evidence>
<gene>
    <name evidence="3" type="ORF">FB390_4043</name>
</gene>
<evidence type="ECO:0000259" key="2">
    <source>
        <dbReference type="Pfam" id="PF01965"/>
    </source>
</evidence>